<gene>
    <name evidence="2" type="ORF">ACFQ2C_06895</name>
</gene>
<sequence length="191" mass="22055">MAPKKELSAKRVIKIVLTCIVVGFFLFVFFLFQTCKTKSTNIGNKDPFKDLLGKELVLKRPVRLFMEKYPTRKSFPYVMADTNLYSWQSYTSALQATEPEIKLGDSIQENSKVVFEKATQYTNGVSGFSRSKLFGTLTSTEGKTYQVEMQWGELNSNLPWEGSDKAYRFELAPWQTERDTASYYLPTAQWW</sequence>
<protein>
    <submittedName>
        <fullName evidence="2">Uncharacterized protein</fullName>
    </submittedName>
</protein>
<name>A0ABW3RJU6_9SPHI</name>
<evidence type="ECO:0000313" key="3">
    <source>
        <dbReference type="Proteomes" id="UP001597205"/>
    </source>
</evidence>
<evidence type="ECO:0000256" key="1">
    <source>
        <dbReference type="SAM" id="Phobius"/>
    </source>
</evidence>
<evidence type="ECO:0000313" key="2">
    <source>
        <dbReference type="EMBL" id="MFD1165325.1"/>
    </source>
</evidence>
<feature type="transmembrane region" description="Helical" evidence="1">
    <location>
        <begin position="12"/>
        <end position="32"/>
    </location>
</feature>
<dbReference type="Proteomes" id="UP001597205">
    <property type="component" value="Unassembled WGS sequence"/>
</dbReference>
<keyword evidence="1" id="KW-0472">Membrane</keyword>
<organism evidence="2 3">
    <name type="scientific">Sphingobacterium daejeonense</name>
    <dbReference type="NCBI Taxonomy" id="371142"/>
    <lineage>
        <taxon>Bacteria</taxon>
        <taxon>Pseudomonadati</taxon>
        <taxon>Bacteroidota</taxon>
        <taxon>Sphingobacteriia</taxon>
        <taxon>Sphingobacteriales</taxon>
        <taxon>Sphingobacteriaceae</taxon>
        <taxon>Sphingobacterium</taxon>
    </lineage>
</organism>
<keyword evidence="1" id="KW-0812">Transmembrane</keyword>
<reference evidence="3" key="1">
    <citation type="journal article" date="2019" name="Int. J. Syst. Evol. Microbiol.">
        <title>The Global Catalogue of Microorganisms (GCM) 10K type strain sequencing project: providing services to taxonomists for standard genome sequencing and annotation.</title>
        <authorList>
            <consortium name="The Broad Institute Genomics Platform"/>
            <consortium name="The Broad Institute Genome Sequencing Center for Infectious Disease"/>
            <person name="Wu L."/>
            <person name="Ma J."/>
        </authorList>
    </citation>
    <scope>NUCLEOTIDE SEQUENCE [LARGE SCALE GENOMIC DNA]</scope>
    <source>
        <strain evidence="3">CCUG 52468</strain>
    </source>
</reference>
<proteinExistence type="predicted"/>
<keyword evidence="3" id="KW-1185">Reference proteome</keyword>
<comment type="caution">
    <text evidence="2">The sequence shown here is derived from an EMBL/GenBank/DDBJ whole genome shotgun (WGS) entry which is preliminary data.</text>
</comment>
<dbReference type="EMBL" id="JBHTKY010000007">
    <property type="protein sequence ID" value="MFD1165325.1"/>
    <property type="molecule type" value="Genomic_DNA"/>
</dbReference>
<dbReference type="RefSeq" id="WP_380895259.1">
    <property type="nucleotide sequence ID" value="NZ_JBHTKY010000007.1"/>
</dbReference>
<keyword evidence="1" id="KW-1133">Transmembrane helix</keyword>
<accession>A0ABW3RJU6</accession>